<dbReference type="EMBL" id="CAEZYF010000036">
    <property type="protein sequence ID" value="CAB4748054.1"/>
    <property type="molecule type" value="Genomic_DNA"/>
</dbReference>
<evidence type="ECO:0000313" key="4">
    <source>
        <dbReference type="EMBL" id="CAB4852750.1"/>
    </source>
</evidence>
<proteinExistence type="predicted"/>
<dbReference type="EMBL" id="CAESGF010000008">
    <property type="protein sequence ID" value="CAB4363798.1"/>
    <property type="molecule type" value="Genomic_DNA"/>
</dbReference>
<accession>A0A6J6A5T6</accession>
<sequence length="34" mass="3945">MLELVVLVFDDGRQMVIHAMVMRAKYRALLPKEA</sequence>
<reference evidence="1" key="1">
    <citation type="submission" date="2020-05" db="EMBL/GenBank/DDBJ databases">
        <authorList>
            <person name="Chiriac C."/>
            <person name="Salcher M."/>
            <person name="Ghai R."/>
            <person name="Kavagutti S V."/>
        </authorList>
    </citation>
    <scope>NUCLEOTIDE SEQUENCE</scope>
</reference>
<evidence type="ECO:0000313" key="5">
    <source>
        <dbReference type="EMBL" id="CAB4956075.1"/>
    </source>
</evidence>
<dbReference type="EMBL" id="CAFAAV010000189">
    <property type="protein sequence ID" value="CAB4831228.1"/>
    <property type="molecule type" value="Genomic_DNA"/>
</dbReference>
<gene>
    <name evidence="2" type="ORF">UFOPK2656_03362</name>
    <name evidence="3" type="ORF">UFOPK3099_02107</name>
    <name evidence="4" type="ORF">UFOPK3267_02268</name>
    <name evidence="5" type="ORF">UFOPK3651_03188</name>
    <name evidence="6" type="ORF">UFOPK3931_00485</name>
    <name evidence="1" type="ORF">UFOPK4189_01568</name>
</gene>
<dbReference type="EMBL" id="CAFBOL010000007">
    <property type="protein sequence ID" value="CAB4975848.1"/>
    <property type="molecule type" value="Genomic_DNA"/>
</dbReference>
<dbReference type="AlphaFoldDB" id="A0A6J6A5T6"/>
<organism evidence="1">
    <name type="scientific">freshwater metagenome</name>
    <dbReference type="NCBI Taxonomy" id="449393"/>
    <lineage>
        <taxon>unclassified sequences</taxon>
        <taxon>metagenomes</taxon>
        <taxon>ecological metagenomes</taxon>
    </lineage>
</organism>
<evidence type="ECO:0000313" key="1">
    <source>
        <dbReference type="EMBL" id="CAB4363798.1"/>
    </source>
</evidence>
<evidence type="ECO:0000313" key="6">
    <source>
        <dbReference type="EMBL" id="CAB4975848.1"/>
    </source>
</evidence>
<name>A0A6J6A5T6_9ZZZZ</name>
<evidence type="ECO:0000313" key="3">
    <source>
        <dbReference type="EMBL" id="CAB4831228.1"/>
    </source>
</evidence>
<dbReference type="EMBL" id="CAFBMT010000031">
    <property type="protein sequence ID" value="CAB4956075.1"/>
    <property type="molecule type" value="Genomic_DNA"/>
</dbReference>
<protein>
    <submittedName>
        <fullName evidence="1">Unannotated protein</fullName>
    </submittedName>
</protein>
<evidence type="ECO:0000313" key="2">
    <source>
        <dbReference type="EMBL" id="CAB4748054.1"/>
    </source>
</evidence>
<dbReference type="EMBL" id="CAFBIY010000151">
    <property type="protein sequence ID" value="CAB4852750.1"/>
    <property type="molecule type" value="Genomic_DNA"/>
</dbReference>